<keyword evidence="2" id="KW-0689">Ribosomal protein</keyword>
<evidence type="ECO:0000313" key="2">
    <source>
        <dbReference type="EMBL" id="MCX3061312.1"/>
    </source>
</evidence>
<dbReference type="SUPFAM" id="SSF54736">
    <property type="entry name" value="ClpS-like"/>
    <property type="match status" value="1"/>
</dbReference>
<comment type="caution">
    <text evidence="2">The sequence shown here is derived from an EMBL/GenBank/DDBJ whole genome shotgun (WGS) entry which is preliminary data.</text>
</comment>
<reference evidence="2" key="1">
    <citation type="submission" date="2022-10" db="EMBL/GenBank/DDBJ databases">
        <title>Streptomyces beihaiensis sp. nov., a chitin degrading actinobacterium, isolated from shrimp pond soil.</title>
        <authorList>
            <person name="Xie J."/>
            <person name="Shen N."/>
        </authorList>
    </citation>
    <scope>NUCLEOTIDE SEQUENCE</scope>
    <source>
        <strain evidence="2">GXMU-J5</strain>
    </source>
</reference>
<name>A0ABT3TW84_9ACTN</name>
<organism evidence="2 3">
    <name type="scientific">Streptomyces beihaiensis</name>
    <dbReference type="NCBI Taxonomy" id="2984495"/>
    <lineage>
        <taxon>Bacteria</taxon>
        <taxon>Bacillati</taxon>
        <taxon>Actinomycetota</taxon>
        <taxon>Actinomycetes</taxon>
        <taxon>Kitasatosporales</taxon>
        <taxon>Streptomycetaceae</taxon>
        <taxon>Streptomyces</taxon>
    </lineage>
</organism>
<proteinExistence type="predicted"/>
<dbReference type="InterPro" id="IPR013823">
    <property type="entry name" value="Ribosomal_bL12_C"/>
</dbReference>
<evidence type="ECO:0000259" key="1">
    <source>
        <dbReference type="Pfam" id="PF00542"/>
    </source>
</evidence>
<gene>
    <name evidence="2" type="ORF">OFY01_16400</name>
</gene>
<accession>A0ABT3TW84</accession>
<feature type="domain" description="Large ribosomal subunit protein bL12 C-terminal" evidence="1">
    <location>
        <begin position="66"/>
        <end position="92"/>
    </location>
</feature>
<dbReference type="InterPro" id="IPR014719">
    <property type="entry name" value="Ribosomal_bL12_C/ClpS-like"/>
</dbReference>
<keyword evidence="3" id="KW-1185">Reference proteome</keyword>
<keyword evidence="2" id="KW-0687">Ribonucleoprotein</keyword>
<dbReference type="Gene3D" id="3.30.1390.10">
    <property type="match status" value="1"/>
</dbReference>
<dbReference type="RefSeq" id="WP_266600566.1">
    <property type="nucleotide sequence ID" value="NZ_JAPHNL010000179.1"/>
</dbReference>
<dbReference type="GO" id="GO:0005840">
    <property type="term" value="C:ribosome"/>
    <property type="evidence" value="ECO:0007669"/>
    <property type="project" value="UniProtKB-KW"/>
</dbReference>
<evidence type="ECO:0000313" key="3">
    <source>
        <dbReference type="Proteomes" id="UP001163064"/>
    </source>
</evidence>
<sequence>MGIVELLFILGLFAGTWSIQSRLSGMDRRLVRMERQLTLLADRLGLEESAEQRAQREEVEALVREGKQIAAIKAYREMTGAGLKEAKDAVERMA</sequence>
<protein>
    <submittedName>
        <fullName evidence="2">Ribosomal protein L7/L12</fullName>
    </submittedName>
</protein>
<dbReference type="EMBL" id="JAPHNL010000179">
    <property type="protein sequence ID" value="MCX3061312.1"/>
    <property type="molecule type" value="Genomic_DNA"/>
</dbReference>
<dbReference type="Pfam" id="PF00542">
    <property type="entry name" value="Ribosomal_L12"/>
    <property type="match status" value="1"/>
</dbReference>
<dbReference type="Proteomes" id="UP001163064">
    <property type="component" value="Unassembled WGS sequence"/>
</dbReference>